<evidence type="ECO:0000256" key="6">
    <source>
        <dbReference type="SAM" id="MobiDB-lite"/>
    </source>
</evidence>
<feature type="active site" description="Charge relay system" evidence="5">
    <location>
        <position position="195"/>
    </location>
</feature>
<dbReference type="CDD" id="cd07487">
    <property type="entry name" value="Peptidases_S8_1"/>
    <property type="match status" value="1"/>
</dbReference>
<feature type="region of interest" description="Disordered" evidence="6">
    <location>
        <begin position="1"/>
        <end position="52"/>
    </location>
</feature>
<dbReference type="PRINTS" id="PR00723">
    <property type="entry name" value="SUBTILISIN"/>
</dbReference>
<dbReference type="InterPro" id="IPR036852">
    <property type="entry name" value="Peptidase_S8/S53_dom_sf"/>
</dbReference>
<dbReference type="InterPro" id="IPR023828">
    <property type="entry name" value="Peptidase_S8_Ser-AS"/>
</dbReference>
<sequence length="559" mass="60494">MAKKPRKPKQREAPADGGAAPDQPPPEDQKEHREAVIEKAESRDLNQRKRPEEMRMDMMRSIITEPLLSQIQQAQERKETGATFDVIIAINEFFEGGVPNALQEIRTRAEKWGVTYATVSNYCFATLTADQVLKLADEARALFAKYGRSGSVIYRIWEDTDIDVTLTKSLATIKADAAQRSFRAFGREIVWAVLDSGVQGDHPHFAAKATPFGPMNTLATDAPLAHTDFTPDGSRSENAGQNMALVDRFGHGSHVAGIIAGYWQSPSGTEEPVVGTEMRNEATNEPIRQRDGLSAISGVAPLCKVLSLKVIADVTLPGASKQTAGQGKVSWVLKAIEQIQEWNQHGKRLLIQGANLSLGYEFDPRWFACGQSPVCVEVNRLVKSGVSVVVSAGNSGYSTFVLANGRSEARFNDLSVTDPGNAELAVTVGSTHRDMPHTYGVSYFSSRGPTGDGRTKPDLLAPGERIISCAAGLEAAKYGTAPNGQGEPIPALYCEQTGTSMAAPHVSGAIAAFLSVRHEFVGQPERVKEIFMANCVDLKRERSFQGAGLLDLMKALQAV</sequence>
<evidence type="ECO:0000256" key="1">
    <source>
        <dbReference type="ARBA" id="ARBA00011073"/>
    </source>
</evidence>
<dbReference type="PROSITE" id="PS51892">
    <property type="entry name" value="SUBTILASE"/>
    <property type="match status" value="1"/>
</dbReference>
<evidence type="ECO:0000256" key="5">
    <source>
        <dbReference type="PROSITE-ProRule" id="PRU01240"/>
    </source>
</evidence>
<reference evidence="9" key="2">
    <citation type="submission" date="2016-04" db="EMBL/GenBank/DDBJ databases">
        <title>First Complete Genome Sequence of a Subdivision 6 Acidobacterium.</title>
        <authorList>
            <person name="Huang S."/>
            <person name="Vieira S."/>
            <person name="Bunk B."/>
            <person name="Riedel T."/>
            <person name="Sproeer C."/>
            <person name="Overmann J."/>
        </authorList>
    </citation>
    <scope>NUCLEOTIDE SEQUENCE [LARGE SCALE GENOMIC DNA]</scope>
    <source>
        <strain evidence="9">DSM 100886 HEG_-6_39</strain>
    </source>
</reference>
<name>A0A143PLC2_LUTPR</name>
<dbReference type="OrthoDB" id="9798386at2"/>
<dbReference type="EMBL" id="CP015136">
    <property type="protein sequence ID" value="AMY09206.1"/>
    <property type="molecule type" value="Genomic_DNA"/>
</dbReference>
<dbReference type="InterPro" id="IPR015500">
    <property type="entry name" value="Peptidase_S8_subtilisin-rel"/>
</dbReference>
<accession>A0A143PLC2</accession>
<dbReference type="AlphaFoldDB" id="A0A143PLC2"/>
<feature type="active site" description="Charge relay system" evidence="5">
    <location>
        <position position="500"/>
    </location>
</feature>
<dbReference type="InterPro" id="IPR050131">
    <property type="entry name" value="Peptidase_S8_subtilisin-like"/>
</dbReference>
<dbReference type="InterPro" id="IPR000209">
    <property type="entry name" value="Peptidase_S8/S53_dom"/>
</dbReference>
<keyword evidence="4 5" id="KW-0720">Serine protease</keyword>
<dbReference type="InterPro" id="IPR022398">
    <property type="entry name" value="Peptidase_S8_His-AS"/>
</dbReference>
<keyword evidence="3 5" id="KW-0378">Hydrolase</keyword>
<dbReference type="KEGG" id="abac:LuPra_02419"/>
<reference evidence="8 9" key="1">
    <citation type="journal article" date="2016" name="Genome Announc.">
        <title>First Complete Genome Sequence of a Subdivision 6 Acidobacterium Strain.</title>
        <authorList>
            <person name="Huang S."/>
            <person name="Vieira S."/>
            <person name="Bunk B."/>
            <person name="Riedel T."/>
            <person name="Sproer C."/>
            <person name="Overmann J."/>
        </authorList>
    </citation>
    <scope>NUCLEOTIDE SEQUENCE [LARGE SCALE GENOMIC DNA]</scope>
    <source>
        <strain evidence="9">DSM 100886 HEG_-6_39</strain>
    </source>
</reference>
<dbReference type="Proteomes" id="UP000076079">
    <property type="component" value="Chromosome"/>
</dbReference>
<feature type="domain" description="Peptidase S8/S53" evidence="7">
    <location>
        <begin position="186"/>
        <end position="546"/>
    </location>
</feature>
<dbReference type="GO" id="GO:0004252">
    <property type="term" value="F:serine-type endopeptidase activity"/>
    <property type="evidence" value="ECO:0007669"/>
    <property type="project" value="UniProtKB-UniRule"/>
</dbReference>
<dbReference type="Pfam" id="PF00082">
    <property type="entry name" value="Peptidase_S8"/>
    <property type="match status" value="1"/>
</dbReference>
<keyword evidence="2 5" id="KW-0645">Protease</keyword>
<feature type="active site" description="Charge relay system" evidence="5">
    <location>
        <position position="251"/>
    </location>
</feature>
<dbReference type="GO" id="GO:0006508">
    <property type="term" value="P:proteolysis"/>
    <property type="evidence" value="ECO:0007669"/>
    <property type="project" value="UniProtKB-KW"/>
</dbReference>
<keyword evidence="9" id="KW-1185">Reference proteome</keyword>
<evidence type="ECO:0000256" key="2">
    <source>
        <dbReference type="ARBA" id="ARBA00022670"/>
    </source>
</evidence>
<evidence type="ECO:0000259" key="7">
    <source>
        <dbReference type="Pfam" id="PF00082"/>
    </source>
</evidence>
<dbReference type="EC" id="3.4.21.-" evidence="8"/>
<organism evidence="8 9">
    <name type="scientific">Luteitalea pratensis</name>
    <dbReference type="NCBI Taxonomy" id="1855912"/>
    <lineage>
        <taxon>Bacteria</taxon>
        <taxon>Pseudomonadati</taxon>
        <taxon>Acidobacteriota</taxon>
        <taxon>Vicinamibacteria</taxon>
        <taxon>Vicinamibacterales</taxon>
        <taxon>Vicinamibacteraceae</taxon>
        <taxon>Luteitalea</taxon>
    </lineage>
</organism>
<dbReference type="RefSeq" id="WP_110170972.1">
    <property type="nucleotide sequence ID" value="NZ_CP015136.1"/>
</dbReference>
<evidence type="ECO:0000313" key="9">
    <source>
        <dbReference type="Proteomes" id="UP000076079"/>
    </source>
</evidence>
<evidence type="ECO:0000313" key="8">
    <source>
        <dbReference type="EMBL" id="AMY09206.1"/>
    </source>
</evidence>
<evidence type="ECO:0000256" key="4">
    <source>
        <dbReference type="ARBA" id="ARBA00022825"/>
    </source>
</evidence>
<dbReference type="Gene3D" id="3.40.50.200">
    <property type="entry name" value="Peptidase S8/S53 domain"/>
    <property type="match status" value="1"/>
</dbReference>
<dbReference type="PROSITE" id="PS00138">
    <property type="entry name" value="SUBTILASE_SER"/>
    <property type="match status" value="1"/>
</dbReference>
<dbReference type="PROSITE" id="PS00137">
    <property type="entry name" value="SUBTILASE_HIS"/>
    <property type="match status" value="1"/>
</dbReference>
<proteinExistence type="inferred from homology"/>
<dbReference type="PANTHER" id="PTHR43806:SF11">
    <property type="entry name" value="CEREVISIN-RELATED"/>
    <property type="match status" value="1"/>
</dbReference>
<comment type="similarity">
    <text evidence="1 5">Belongs to the peptidase S8 family.</text>
</comment>
<dbReference type="SUPFAM" id="SSF52743">
    <property type="entry name" value="Subtilisin-like"/>
    <property type="match status" value="1"/>
</dbReference>
<evidence type="ECO:0000256" key="3">
    <source>
        <dbReference type="ARBA" id="ARBA00022801"/>
    </source>
</evidence>
<dbReference type="PANTHER" id="PTHR43806">
    <property type="entry name" value="PEPTIDASE S8"/>
    <property type="match status" value="1"/>
</dbReference>
<protein>
    <submittedName>
        <fullName evidence="8">Major intracellular serine protease</fullName>
        <ecNumber evidence="8">3.4.21.-</ecNumber>
    </submittedName>
</protein>
<dbReference type="STRING" id="1855912.LuPra_02419"/>
<feature type="compositionally biased region" description="Basic and acidic residues" evidence="6">
    <location>
        <begin position="27"/>
        <end position="52"/>
    </location>
</feature>
<gene>
    <name evidence="8" type="primary">isp_2</name>
    <name evidence="8" type="ORF">LuPra_02419</name>
</gene>